<dbReference type="CDD" id="cd11614">
    <property type="entry name" value="SAF_CpaB_FlgA_like"/>
    <property type="match status" value="1"/>
</dbReference>
<protein>
    <submittedName>
        <fullName evidence="3">Pilus assembly protein CpaB</fullName>
    </submittedName>
</protein>
<reference evidence="4" key="1">
    <citation type="submission" date="2016-12" db="EMBL/GenBank/DDBJ databases">
        <authorList>
            <person name="Brunel B."/>
        </authorList>
    </citation>
    <scope>NUCLEOTIDE SEQUENCE [LARGE SCALE GENOMIC DNA]</scope>
</reference>
<evidence type="ECO:0000313" key="3">
    <source>
        <dbReference type="EMBL" id="SJM28787.1"/>
    </source>
</evidence>
<dbReference type="AlphaFoldDB" id="A0A2P9ACE2"/>
<gene>
    <name evidence="3" type="ORF">BQ8482_110717</name>
</gene>
<dbReference type="InterPro" id="IPR017592">
    <property type="entry name" value="Pilus_assmbl_Flp-typ_CpaB"/>
</dbReference>
<name>A0A2P9ACE2_9HYPH</name>
<keyword evidence="4" id="KW-1185">Reference proteome</keyword>
<feature type="region of interest" description="Disordered" evidence="1">
    <location>
        <begin position="257"/>
        <end position="285"/>
    </location>
</feature>
<feature type="domain" description="Flp pilus assembly protein RcpC/CpaB" evidence="2">
    <location>
        <begin position="118"/>
        <end position="233"/>
    </location>
</feature>
<sequence length="331" mass="33903">MIGIAAVFGAASIFAADLWIKSEANARAGGISLAVPTPAPPAMQFQTIVVARAPLRFGMALERTQLAEIPWPQDSLPQGAFTTINEALAEGSRVVLSPLEINEPLLLAKLSGPNGRATLSNLLSPGMRAVTIRTDEIAGVGGFVMPGDHVDVVLTRDAGAITEVAKNAEGAAGSTLTSEIVVESAKVLTVGQGADERQTSPQIANSVTIEVNAEGAQKVALARTVGTLSLSLRASSEGGGSTDGLTTISSFGGSVAAGGSDTAGAKGDRRRGAGSAKIQDRDRDARHQPAILSGCCAGQVTRHRQGCRIFGDRQCLGGWAICLGAARMLPE</sequence>
<evidence type="ECO:0000256" key="1">
    <source>
        <dbReference type="SAM" id="MobiDB-lite"/>
    </source>
</evidence>
<evidence type="ECO:0000313" key="4">
    <source>
        <dbReference type="Proteomes" id="UP000245698"/>
    </source>
</evidence>
<proteinExistence type="predicted"/>
<organism evidence="3 4">
    <name type="scientific">Mesorhizobium delmotii</name>
    <dbReference type="NCBI Taxonomy" id="1631247"/>
    <lineage>
        <taxon>Bacteria</taxon>
        <taxon>Pseudomonadati</taxon>
        <taxon>Pseudomonadota</taxon>
        <taxon>Alphaproteobacteria</taxon>
        <taxon>Hyphomicrobiales</taxon>
        <taxon>Phyllobacteriaceae</taxon>
        <taxon>Mesorhizobium</taxon>
    </lineage>
</organism>
<evidence type="ECO:0000259" key="2">
    <source>
        <dbReference type="Pfam" id="PF16976"/>
    </source>
</evidence>
<dbReference type="NCBIfam" id="TIGR03177">
    <property type="entry name" value="pilus_cpaB"/>
    <property type="match status" value="1"/>
</dbReference>
<dbReference type="Pfam" id="PF16976">
    <property type="entry name" value="RcpC"/>
    <property type="match status" value="1"/>
</dbReference>
<dbReference type="InterPro" id="IPR031571">
    <property type="entry name" value="RcpC_dom"/>
</dbReference>
<accession>A0A2P9ACE2</accession>
<dbReference type="Proteomes" id="UP000245698">
    <property type="component" value="Unassembled WGS sequence"/>
</dbReference>
<dbReference type="EMBL" id="FUIG01000013">
    <property type="protein sequence ID" value="SJM28787.1"/>
    <property type="molecule type" value="Genomic_DNA"/>
</dbReference>